<feature type="transmembrane region" description="Helical" evidence="1">
    <location>
        <begin position="42"/>
        <end position="60"/>
    </location>
</feature>
<proteinExistence type="predicted"/>
<name>A0A841JCS6_9SPHI</name>
<accession>A0A841JCS6</accession>
<keyword evidence="1" id="KW-0812">Transmembrane</keyword>
<dbReference type="RefSeq" id="WP_221276039.1">
    <property type="nucleotide sequence ID" value="NZ_JACHCA010000006.1"/>
</dbReference>
<evidence type="ECO:0000313" key="2">
    <source>
        <dbReference type="EMBL" id="MBB6128610.1"/>
    </source>
</evidence>
<sequence>MYRMKMFDATKIRDMAEEVASKIMLAAIATLCIRFVRAYMAASIWFYTIIVAPFFTCAYARKRITNRVTHHRKFALFPKNPNSRAGLFGIR</sequence>
<keyword evidence="1" id="KW-1133">Transmembrane helix</keyword>
<keyword evidence="1" id="KW-0472">Membrane</keyword>
<evidence type="ECO:0000256" key="1">
    <source>
        <dbReference type="SAM" id="Phobius"/>
    </source>
</evidence>
<reference evidence="2 3" key="1">
    <citation type="submission" date="2020-08" db="EMBL/GenBank/DDBJ databases">
        <title>Genomic Encyclopedia of Type Strains, Phase IV (KMG-V): Genome sequencing to study the core and pangenomes of soil and plant-associated prokaryotes.</title>
        <authorList>
            <person name="Whitman W."/>
        </authorList>
    </citation>
    <scope>NUCLEOTIDE SEQUENCE [LARGE SCALE GENOMIC DNA]</scope>
    <source>
        <strain evidence="2 3">MP601</strain>
    </source>
</reference>
<dbReference type="AlphaFoldDB" id="A0A841JCS6"/>
<organism evidence="2 3">
    <name type="scientific">Mucilaginibacter lappiensis</name>
    <dbReference type="NCBI Taxonomy" id="354630"/>
    <lineage>
        <taxon>Bacteria</taxon>
        <taxon>Pseudomonadati</taxon>
        <taxon>Bacteroidota</taxon>
        <taxon>Sphingobacteriia</taxon>
        <taxon>Sphingobacteriales</taxon>
        <taxon>Sphingobacteriaceae</taxon>
        <taxon>Mucilaginibacter</taxon>
    </lineage>
</organism>
<evidence type="ECO:0000313" key="3">
    <source>
        <dbReference type="Proteomes" id="UP000548326"/>
    </source>
</evidence>
<gene>
    <name evidence="2" type="ORF">HDF22_002731</name>
</gene>
<comment type="caution">
    <text evidence="2">The sequence shown here is derived from an EMBL/GenBank/DDBJ whole genome shotgun (WGS) entry which is preliminary data.</text>
</comment>
<dbReference type="Proteomes" id="UP000548326">
    <property type="component" value="Unassembled WGS sequence"/>
</dbReference>
<feature type="transmembrane region" description="Helical" evidence="1">
    <location>
        <begin position="20"/>
        <end position="36"/>
    </location>
</feature>
<dbReference type="EMBL" id="JACHCA010000006">
    <property type="protein sequence ID" value="MBB6128610.1"/>
    <property type="molecule type" value="Genomic_DNA"/>
</dbReference>
<protein>
    <submittedName>
        <fullName evidence="2">Uncharacterized protein</fullName>
    </submittedName>
</protein>